<keyword evidence="14" id="KW-1185">Reference proteome</keyword>
<evidence type="ECO:0000313" key="14">
    <source>
        <dbReference type="Proteomes" id="UP000306007"/>
    </source>
</evidence>
<protein>
    <recommendedName>
        <fullName evidence="4 9">L-aspartate oxidase</fullName>
        <ecNumber evidence="4 9">1.4.3.16</ecNumber>
    </recommendedName>
</protein>
<dbReference type="KEGG" id="tic:FH039_02020"/>
<dbReference type="PRINTS" id="PR00469">
    <property type="entry name" value="PNDRDTASEII"/>
</dbReference>
<dbReference type="SUPFAM" id="SSF56425">
    <property type="entry name" value="Succinate dehydrogenase/fumarate reductase flavoprotein, catalytic domain"/>
    <property type="match status" value="1"/>
</dbReference>
<dbReference type="Gene3D" id="3.90.700.10">
    <property type="entry name" value="Succinate dehydrogenase/fumarate reductase flavoprotein, catalytic domain"/>
    <property type="match status" value="1"/>
</dbReference>
<gene>
    <name evidence="13" type="ORF">FH039_02020</name>
</gene>
<evidence type="ECO:0000256" key="3">
    <source>
        <dbReference type="ARBA" id="ARBA00008562"/>
    </source>
</evidence>
<feature type="domain" description="Fumarate reductase/succinate dehydrogenase flavoprotein-like C-terminal" evidence="12">
    <location>
        <begin position="424"/>
        <end position="448"/>
    </location>
</feature>
<evidence type="ECO:0000256" key="2">
    <source>
        <dbReference type="ARBA" id="ARBA00004950"/>
    </source>
</evidence>
<dbReference type="UniPathway" id="UPA00253">
    <property type="reaction ID" value="UER00326"/>
</dbReference>
<reference evidence="13 14" key="1">
    <citation type="submission" date="2019-06" db="EMBL/GenBank/DDBJ databases">
        <title>Thermococcus indicus sp. nov., a Fe(III)-reducing hyperthermophilic archaeon isolated from the Onnuri vent field of the Central Indian Ocean ridge.</title>
        <authorList>
            <person name="Lim J.K."/>
            <person name="Kim Y.J."/>
            <person name="Kwon K.K."/>
        </authorList>
    </citation>
    <scope>NUCLEOTIDE SEQUENCE [LARGE SCALE GENOMIC DNA]</scope>
    <source>
        <strain evidence="13 14">IOH1</strain>
    </source>
</reference>
<evidence type="ECO:0000256" key="10">
    <source>
        <dbReference type="RuleBase" id="RU362049"/>
    </source>
</evidence>
<dbReference type="PRINTS" id="PR00368">
    <property type="entry name" value="FADPNR"/>
</dbReference>
<evidence type="ECO:0000256" key="4">
    <source>
        <dbReference type="ARBA" id="ARBA00012173"/>
    </source>
</evidence>
<evidence type="ECO:0000256" key="8">
    <source>
        <dbReference type="ARBA" id="ARBA00023002"/>
    </source>
</evidence>
<accession>A0A4Y5SIV4</accession>
<evidence type="ECO:0000259" key="12">
    <source>
        <dbReference type="Pfam" id="PF02910"/>
    </source>
</evidence>
<dbReference type="SUPFAM" id="SSF46977">
    <property type="entry name" value="Succinate dehydrogenase/fumarate reductase flavoprotein C-terminal domain"/>
    <property type="match status" value="1"/>
</dbReference>
<dbReference type="NCBIfam" id="TIGR00551">
    <property type="entry name" value="nadB"/>
    <property type="match status" value="1"/>
</dbReference>
<evidence type="ECO:0000256" key="9">
    <source>
        <dbReference type="NCBIfam" id="TIGR00551"/>
    </source>
</evidence>
<dbReference type="InterPro" id="IPR015939">
    <property type="entry name" value="Fum_Rdtase/Succ_DH_flav-like_C"/>
</dbReference>
<sequence>MASVGIIGSGAAGLTAAIALARRGFDVTVIGRGIRESNSYLAQAGIAFPILDGDSLKAHVLDTIRAGKYLNDEETVWSVISKASGAYDFLTSIGVEFETNETEGGHSFHRVFTIRNETGKHMMKVLHMAAKEAGVHFVRGFAEELAVSERKAYGVFLEGELMKFDATVIAAGGFAGLFKYTAGSPLTTGLLIGDAVMKGAPARDLEFIQFHPTGYLGKSGVKLISEAVRGAGAKLVTEDGERFVNELSTRDIVSRAIYRQMLAGKGVYLDANSIEDFKRRFPQIYAFLMKDGIDPTRDLIPVSPIAHYTIGGIAVDLWYRTAIENLYAVGEAMSKGFHGANRLASNSLLECIVSGLEVARTIARDKPRRGDMKEPAYHGYEAGDVDSLRELLWNHAGIVRSAKTLKEGFRKLEEIEADPRLKLLARGVLECALAREESRGAHYREDFPFMRKVFERPSFFDGRCRL</sequence>
<dbReference type="AlphaFoldDB" id="A0A4Y5SIV4"/>
<dbReference type="Proteomes" id="UP000306007">
    <property type="component" value="Chromosome"/>
</dbReference>
<dbReference type="InterPro" id="IPR027477">
    <property type="entry name" value="Succ_DH/fumarate_Rdtase_cat_sf"/>
</dbReference>
<evidence type="ECO:0000256" key="1">
    <source>
        <dbReference type="ARBA" id="ARBA00001974"/>
    </source>
</evidence>
<organism evidence="13 14">
    <name type="scientific">Thermococcus indicus</name>
    <dbReference type="NCBI Taxonomy" id="2586643"/>
    <lineage>
        <taxon>Archaea</taxon>
        <taxon>Methanobacteriati</taxon>
        <taxon>Methanobacteriota</taxon>
        <taxon>Thermococci</taxon>
        <taxon>Thermococcales</taxon>
        <taxon>Thermococcaceae</taxon>
        <taxon>Thermococcus</taxon>
    </lineage>
</organism>
<comment type="catalytic activity">
    <reaction evidence="10">
        <text>L-aspartate + O2 = iminosuccinate + H2O2</text>
        <dbReference type="Rhea" id="RHEA:25876"/>
        <dbReference type="ChEBI" id="CHEBI:15379"/>
        <dbReference type="ChEBI" id="CHEBI:16240"/>
        <dbReference type="ChEBI" id="CHEBI:29991"/>
        <dbReference type="ChEBI" id="CHEBI:77875"/>
        <dbReference type="EC" id="1.4.3.16"/>
    </reaction>
</comment>
<evidence type="ECO:0000313" key="13">
    <source>
        <dbReference type="EMBL" id="QDA30635.1"/>
    </source>
</evidence>
<dbReference type="PANTHER" id="PTHR42716:SF2">
    <property type="entry name" value="L-ASPARTATE OXIDASE, CHLOROPLASTIC"/>
    <property type="match status" value="1"/>
</dbReference>
<dbReference type="GO" id="GO:0005737">
    <property type="term" value="C:cytoplasm"/>
    <property type="evidence" value="ECO:0007669"/>
    <property type="project" value="UniProtKB-SubCell"/>
</dbReference>
<keyword evidence="5 10" id="KW-0285">Flavoprotein</keyword>
<feature type="domain" description="FAD-dependent oxidoreductase 2 FAD-binding" evidence="11">
    <location>
        <begin position="6"/>
        <end position="348"/>
    </location>
</feature>
<dbReference type="NCBIfam" id="NF006254">
    <property type="entry name" value="PRK08401.1"/>
    <property type="match status" value="1"/>
</dbReference>
<keyword evidence="7 10" id="KW-0274">FAD</keyword>
<comment type="cofactor">
    <cofactor evidence="1 10">
        <name>FAD</name>
        <dbReference type="ChEBI" id="CHEBI:57692"/>
    </cofactor>
</comment>
<dbReference type="Gene3D" id="3.50.50.60">
    <property type="entry name" value="FAD/NAD(P)-binding domain"/>
    <property type="match status" value="1"/>
</dbReference>
<dbReference type="InterPro" id="IPR005288">
    <property type="entry name" value="NadB"/>
</dbReference>
<comment type="similarity">
    <text evidence="3 10">Belongs to the FAD-dependent oxidoreductase 2 family. NadB subfamily.</text>
</comment>
<dbReference type="PANTHER" id="PTHR42716">
    <property type="entry name" value="L-ASPARTATE OXIDASE"/>
    <property type="match status" value="1"/>
</dbReference>
<dbReference type="Pfam" id="PF02910">
    <property type="entry name" value="Succ_DH_flav_C"/>
    <property type="match status" value="1"/>
</dbReference>
<dbReference type="SUPFAM" id="SSF51905">
    <property type="entry name" value="FAD/NAD(P)-binding domain"/>
    <property type="match status" value="1"/>
</dbReference>
<dbReference type="Pfam" id="PF00890">
    <property type="entry name" value="FAD_binding_2"/>
    <property type="match status" value="1"/>
</dbReference>
<comment type="subcellular location">
    <subcellularLocation>
        <location evidence="10">Cytoplasm</location>
    </subcellularLocation>
</comment>
<evidence type="ECO:0000256" key="7">
    <source>
        <dbReference type="ARBA" id="ARBA00022827"/>
    </source>
</evidence>
<name>A0A4Y5SIV4_9EURY</name>
<comment type="pathway">
    <text evidence="2 10">Cofactor biosynthesis; NAD(+) biosynthesis; iminoaspartate from L-aspartate (oxidase route): step 1/1.</text>
</comment>
<dbReference type="Gene3D" id="1.20.58.100">
    <property type="entry name" value="Fumarate reductase/succinate dehydrogenase flavoprotein-like, C-terminal domain"/>
    <property type="match status" value="1"/>
</dbReference>
<dbReference type="GO" id="GO:0009435">
    <property type="term" value="P:NAD+ biosynthetic process"/>
    <property type="evidence" value="ECO:0007669"/>
    <property type="project" value="UniProtKB-UniPathway"/>
</dbReference>
<evidence type="ECO:0000256" key="6">
    <source>
        <dbReference type="ARBA" id="ARBA00022642"/>
    </source>
</evidence>
<dbReference type="InterPro" id="IPR003953">
    <property type="entry name" value="FAD-dep_OxRdtase_2_FAD-bd"/>
</dbReference>
<keyword evidence="6 10" id="KW-0662">Pyridine nucleotide biosynthesis</keyword>
<dbReference type="OrthoDB" id="23539at2157"/>
<keyword evidence="8 10" id="KW-0560">Oxidoreductase</keyword>
<dbReference type="EMBL" id="CP040846">
    <property type="protein sequence ID" value="QDA30635.1"/>
    <property type="molecule type" value="Genomic_DNA"/>
</dbReference>
<dbReference type="EC" id="1.4.3.16" evidence="4 9"/>
<dbReference type="InterPro" id="IPR036188">
    <property type="entry name" value="FAD/NAD-bd_sf"/>
</dbReference>
<dbReference type="InterPro" id="IPR037099">
    <property type="entry name" value="Fum_R/Succ_DH_flav-like_C_sf"/>
</dbReference>
<evidence type="ECO:0000256" key="5">
    <source>
        <dbReference type="ARBA" id="ARBA00022630"/>
    </source>
</evidence>
<proteinExistence type="inferred from homology"/>
<dbReference type="RefSeq" id="WP_139680022.1">
    <property type="nucleotide sequence ID" value="NZ_CP040846.1"/>
</dbReference>
<dbReference type="GO" id="GO:0008734">
    <property type="term" value="F:L-aspartate oxidase activity"/>
    <property type="evidence" value="ECO:0007669"/>
    <property type="project" value="UniProtKB-UniRule"/>
</dbReference>
<evidence type="ECO:0000259" key="11">
    <source>
        <dbReference type="Pfam" id="PF00890"/>
    </source>
</evidence>
<dbReference type="GeneID" id="40473922"/>
<comment type="function">
    <text evidence="10">Catalyzes the oxidation of L-aspartate to iminoaspartate.</text>
</comment>